<dbReference type="PANTHER" id="PTHR34478">
    <property type="entry name" value="PROTEIN LEMA"/>
    <property type="match status" value="1"/>
</dbReference>
<comment type="subcellular location">
    <subcellularLocation>
        <location evidence="1">Membrane</location>
        <topology evidence="1">Single-pass membrane protein</topology>
    </subcellularLocation>
</comment>
<evidence type="ECO:0000256" key="4">
    <source>
        <dbReference type="ARBA" id="ARBA00022989"/>
    </source>
</evidence>
<comment type="similarity">
    <text evidence="2">Belongs to the LemA family.</text>
</comment>
<proteinExistence type="inferred from homology"/>
<evidence type="ECO:0000256" key="5">
    <source>
        <dbReference type="ARBA" id="ARBA00023136"/>
    </source>
</evidence>
<keyword evidence="4" id="KW-1133">Transmembrane helix</keyword>
<reference evidence="7 8" key="1">
    <citation type="submission" date="2021-08" db="EMBL/GenBank/DDBJ databases">
        <title>Comparative Genomics Analysis of the Genus Qipengyuania Reveals Extensive Genetic Diversity and Metabolic Versatility, Including the Description of Fifteen Novel Species.</title>
        <authorList>
            <person name="Liu Y."/>
        </authorList>
    </citation>
    <scope>NUCLEOTIDE SEQUENCE [LARGE SCALE GENOMIC DNA]</scope>
    <source>
        <strain evidence="7 8">1NDH13</strain>
    </source>
</reference>
<dbReference type="PROSITE" id="PS51257">
    <property type="entry name" value="PROKAR_LIPOPROTEIN"/>
    <property type="match status" value="1"/>
</dbReference>
<keyword evidence="8" id="KW-1185">Reference proteome</keyword>
<accession>A0ABX8ZPQ0</accession>
<dbReference type="InterPro" id="IPR007156">
    <property type="entry name" value="MamQ_LemA"/>
</dbReference>
<organism evidence="7 8">
    <name type="scientific">Qipengyuania aurantiaca</name>
    <dbReference type="NCBI Taxonomy" id="2867233"/>
    <lineage>
        <taxon>Bacteria</taxon>
        <taxon>Pseudomonadati</taxon>
        <taxon>Pseudomonadota</taxon>
        <taxon>Alphaproteobacteria</taxon>
        <taxon>Sphingomonadales</taxon>
        <taxon>Erythrobacteraceae</taxon>
        <taxon>Qipengyuania</taxon>
    </lineage>
</organism>
<name>A0ABX8ZPQ0_9SPHN</name>
<sequence>MNRIHAFRMFLLGAFALGLSACGINSVPTKEEAAKAQWGNVESAMQRRHDLIPNLVRVAEAAAVSERDILTGVIEARSKAMGVNITTDDLSDPDEFQKIQQAENQLTQAIGQFRTVVEQYPDLKSNENFRDLMVSLDESENLINTERMRYNEAAQVYNTAIRTFPETIGANIIHGAEPLEYFDAEDGAADAPNVEFDSITGDRAES</sequence>
<dbReference type="InterPro" id="IPR023353">
    <property type="entry name" value="LemA-like_dom_sf"/>
</dbReference>
<evidence type="ECO:0000313" key="7">
    <source>
        <dbReference type="EMBL" id="QZD90064.1"/>
    </source>
</evidence>
<dbReference type="Gene3D" id="1.20.1440.20">
    <property type="entry name" value="LemA-like domain"/>
    <property type="match status" value="1"/>
</dbReference>
<evidence type="ECO:0000256" key="3">
    <source>
        <dbReference type="ARBA" id="ARBA00022692"/>
    </source>
</evidence>
<dbReference type="EMBL" id="CP081295">
    <property type="protein sequence ID" value="QZD90064.1"/>
    <property type="molecule type" value="Genomic_DNA"/>
</dbReference>
<keyword evidence="5" id="KW-0472">Membrane</keyword>
<feature type="chain" id="PRO_5047152921" evidence="6">
    <location>
        <begin position="22"/>
        <end position="206"/>
    </location>
</feature>
<dbReference type="PANTHER" id="PTHR34478:SF2">
    <property type="entry name" value="MEMBRANE PROTEIN"/>
    <property type="match status" value="1"/>
</dbReference>
<gene>
    <name evidence="7" type="ORF">K3148_01235</name>
</gene>
<dbReference type="Proteomes" id="UP000824281">
    <property type="component" value="Chromosome"/>
</dbReference>
<evidence type="ECO:0000256" key="6">
    <source>
        <dbReference type="SAM" id="SignalP"/>
    </source>
</evidence>
<dbReference type="Pfam" id="PF04011">
    <property type="entry name" value="LemA"/>
    <property type="match status" value="1"/>
</dbReference>
<keyword evidence="3" id="KW-0812">Transmembrane</keyword>
<dbReference type="RefSeq" id="WP_221425538.1">
    <property type="nucleotide sequence ID" value="NZ_CP081295.1"/>
</dbReference>
<evidence type="ECO:0000256" key="1">
    <source>
        <dbReference type="ARBA" id="ARBA00004167"/>
    </source>
</evidence>
<keyword evidence="6" id="KW-0732">Signal</keyword>
<evidence type="ECO:0000256" key="2">
    <source>
        <dbReference type="ARBA" id="ARBA00008854"/>
    </source>
</evidence>
<feature type="signal peptide" evidence="6">
    <location>
        <begin position="1"/>
        <end position="21"/>
    </location>
</feature>
<protein>
    <submittedName>
        <fullName evidence="7">LemA family protein</fullName>
    </submittedName>
</protein>
<evidence type="ECO:0000313" key="8">
    <source>
        <dbReference type="Proteomes" id="UP000824281"/>
    </source>
</evidence>
<dbReference type="SUPFAM" id="SSF140478">
    <property type="entry name" value="LemA-like"/>
    <property type="match status" value="1"/>
</dbReference>